<dbReference type="GO" id="GO:0008168">
    <property type="term" value="F:methyltransferase activity"/>
    <property type="evidence" value="ECO:0007669"/>
    <property type="project" value="UniProtKB-KW"/>
</dbReference>
<dbReference type="GO" id="GO:0032259">
    <property type="term" value="P:methylation"/>
    <property type="evidence" value="ECO:0007669"/>
    <property type="project" value="UniProtKB-KW"/>
</dbReference>
<proteinExistence type="predicted"/>
<organism evidence="1 2">
    <name type="scientific">Symplocastrum torsivum CPER-KK1</name>
    <dbReference type="NCBI Taxonomy" id="450513"/>
    <lineage>
        <taxon>Bacteria</taxon>
        <taxon>Bacillati</taxon>
        <taxon>Cyanobacteriota</taxon>
        <taxon>Cyanophyceae</taxon>
        <taxon>Oscillatoriophycideae</taxon>
        <taxon>Oscillatoriales</taxon>
        <taxon>Microcoleaceae</taxon>
        <taxon>Symplocastrum</taxon>
    </lineage>
</organism>
<reference evidence="1" key="1">
    <citation type="submission" date="2021-05" db="EMBL/GenBank/DDBJ databases">
        <authorList>
            <person name="Pietrasiak N."/>
            <person name="Ward R."/>
            <person name="Stajich J.E."/>
            <person name="Kurbessoian T."/>
        </authorList>
    </citation>
    <scope>NUCLEOTIDE SEQUENCE</scope>
    <source>
        <strain evidence="1">CPER-KK1</strain>
    </source>
</reference>
<name>A0A951PGK0_9CYAN</name>
<dbReference type="Proteomes" id="UP000753908">
    <property type="component" value="Unassembled WGS sequence"/>
</dbReference>
<gene>
    <name evidence="1" type="ORF">KME25_03095</name>
</gene>
<comment type="caution">
    <text evidence="1">The sequence shown here is derived from an EMBL/GenBank/DDBJ whole genome shotgun (WGS) entry which is preliminary data.</text>
</comment>
<accession>A0A951PGK0</accession>
<evidence type="ECO:0000313" key="1">
    <source>
        <dbReference type="EMBL" id="MBW4543425.1"/>
    </source>
</evidence>
<dbReference type="Pfam" id="PF13489">
    <property type="entry name" value="Methyltransf_23"/>
    <property type="match status" value="1"/>
</dbReference>
<sequence length="293" mass="34806">MDNLKIDLGCGLRKKEGTLGIDFQPYPGVDYVLNIQTDPLPFPDKSVKYVHSSHFLEHIQNPINIFQEISRVCADGAQLEFWTPYGWSNPAFIFDHKLFYNEDHYLHLCVWHFDVWEKVLNARWLLKEIIYVVDRSVLVELYRNQISLDFALKYYKGCVVEFGVVIEVHHEYKGEKSQPRKTFALARSSKRYPVQQKDDDTFNSVEIEQAINWFTATEHERVRFYTQNFQLELEQLQSLPTDTRAKIEQLQIQLQHHQTELQQSRDLINAMQSSKFWQVRNGWFKFKKLIGKK</sequence>
<dbReference type="Gene3D" id="3.40.50.150">
    <property type="entry name" value="Vaccinia Virus protein VP39"/>
    <property type="match status" value="1"/>
</dbReference>
<dbReference type="AlphaFoldDB" id="A0A951PGK0"/>
<reference evidence="1" key="2">
    <citation type="journal article" date="2022" name="Microbiol. Resour. Announc.">
        <title>Metagenome Sequencing to Explore Phylogenomics of Terrestrial Cyanobacteria.</title>
        <authorList>
            <person name="Ward R.D."/>
            <person name="Stajich J.E."/>
            <person name="Johansen J.R."/>
            <person name="Huntemann M."/>
            <person name="Clum A."/>
            <person name="Foster B."/>
            <person name="Foster B."/>
            <person name="Roux S."/>
            <person name="Palaniappan K."/>
            <person name="Varghese N."/>
            <person name="Mukherjee S."/>
            <person name="Reddy T.B.K."/>
            <person name="Daum C."/>
            <person name="Copeland A."/>
            <person name="Chen I.A."/>
            <person name="Ivanova N.N."/>
            <person name="Kyrpides N.C."/>
            <person name="Shapiro N."/>
            <person name="Eloe-Fadrosh E.A."/>
            <person name="Pietrasiak N."/>
        </authorList>
    </citation>
    <scope>NUCLEOTIDE SEQUENCE</scope>
    <source>
        <strain evidence="1">CPER-KK1</strain>
    </source>
</reference>
<evidence type="ECO:0000313" key="2">
    <source>
        <dbReference type="Proteomes" id="UP000753908"/>
    </source>
</evidence>
<dbReference type="InterPro" id="IPR029063">
    <property type="entry name" value="SAM-dependent_MTases_sf"/>
</dbReference>
<keyword evidence="1" id="KW-0808">Transferase</keyword>
<keyword evidence="1" id="KW-0489">Methyltransferase</keyword>
<dbReference type="SUPFAM" id="SSF53335">
    <property type="entry name" value="S-adenosyl-L-methionine-dependent methyltransferases"/>
    <property type="match status" value="1"/>
</dbReference>
<protein>
    <submittedName>
        <fullName evidence="1">Class I SAM-dependent methyltransferase</fullName>
    </submittedName>
</protein>
<dbReference type="EMBL" id="JAHHIF010000003">
    <property type="protein sequence ID" value="MBW4543425.1"/>
    <property type="molecule type" value="Genomic_DNA"/>
</dbReference>